<keyword evidence="6 9" id="KW-0472">Membrane</keyword>
<dbReference type="Pfam" id="PF06679">
    <property type="entry name" value="DUF1180"/>
    <property type="match status" value="1"/>
</dbReference>
<gene>
    <name evidence="10" type="ORF">FQA47_007602</name>
</gene>
<organism evidence="10 11">
    <name type="scientific">Oryzias melastigma</name>
    <name type="common">Marine medaka</name>
    <dbReference type="NCBI Taxonomy" id="30732"/>
    <lineage>
        <taxon>Eukaryota</taxon>
        <taxon>Metazoa</taxon>
        <taxon>Chordata</taxon>
        <taxon>Craniata</taxon>
        <taxon>Vertebrata</taxon>
        <taxon>Euteleostomi</taxon>
        <taxon>Actinopterygii</taxon>
        <taxon>Neopterygii</taxon>
        <taxon>Teleostei</taxon>
        <taxon>Neoteleostei</taxon>
        <taxon>Acanthomorphata</taxon>
        <taxon>Ovalentaria</taxon>
        <taxon>Atherinomorphae</taxon>
        <taxon>Beloniformes</taxon>
        <taxon>Adrianichthyidae</taxon>
        <taxon>Oryziinae</taxon>
        <taxon>Oryzias</taxon>
    </lineage>
</organism>
<dbReference type="AlphaFoldDB" id="A0A834C358"/>
<evidence type="ECO:0000256" key="2">
    <source>
        <dbReference type="ARBA" id="ARBA00006986"/>
    </source>
</evidence>
<evidence type="ECO:0000313" key="11">
    <source>
        <dbReference type="Proteomes" id="UP000646548"/>
    </source>
</evidence>
<evidence type="ECO:0000256" key="7">
    <source>
        <dbReference type="ARBA" id="ARBA00023180"/>
    </source>
</evidence>
<evidence type="ECO:0000256" key="6">
    <source>
        <dbReference type="ARBA" id="ARBA00023136"/>
    </source>
</evidence>
<evidence type="ECO:0000256" key="5">
    <source>
        <dbReference type="ARBA" id="ARBA00022989"/>
    </source>
</evidence>
<dbReference type="PANTHER" id="PTHR28607">
    <property type="entry name" value="EXPRESSED PROTEIN"/>
    <property type="match status" value="1"/>
</dbReference>
<evidence type="ECO:0000256" key="4">
    <source>
        <dbReference type="ARBA" id="ARBA00022729"/>
    </source>
</evidence>
<comment type="subcellular location">
    <subcellularLocation>
        <location evidence="1">Membrane</location>
        <topology evidence="1">Single-pass type I membrane protein</topology>
    </subcellularLocation>
</comment>
<evidence type="ECO:0000256" key="8">
    <source>
        <dbReference type="SAM" id="MobiDB-lite"/>
    </source>
</evidence>
<keyword evidence="5 9" id="KW-1133">Transmembrane helix</keyword>
<dbReference type="GO" id="GO:0016020">
    <property type="term" value="C:membrane"/>
    <property type="evidence" value="ECO:0007669"/>
    <property type="project" value="UniProtKB-SubCell"/>
</dbReference>
<comment type="caution">
    <text evidence="10">The sequence shown here is derived from an EMBL/GenBank/DDBJ whole genome shotgun (WGS) entry which is preliminary data.</text>
</comment>
<reference evidence="10" key="1">
    <citation type="journal article" name="BMC Genomics">
        <title>Long-read sequencing and de novo genome assembly of marine medaka (Oryzias melastigma).</title>
        <authorList>
            <person name="Liang P."/>
            <person name="Saqib H.S.A."/>
            <person name="Ni X."/>
            <person name="Shen Y."/>
        </authorList>
    </citation>
    <scope>NUCLEOTIDE SEQUENCE</scope>
    <source>
        <strain evidence="10">Bigg-433</strain>
    </source>
</reference>
<dbReference type="EMBL" id="WKFB01000471">
    <property type="protein sequence ID" value="KAF6722007.1"/>
    <property type="molecule type" value="Genomic_DNA"/>
</dbReference>
<dbReference type="PANTHER" id="PTHR28607:SF2">
    <property type="entry name" value="PROTEIN FAM174C"/>
    <property type="match status" value="1"/>
</dbReference>
<proteinExistence type="inferred from homology"/>
<evidence type="ECO:0000256" key="9">
    <source>
        <dbReference type="SAM" id="Phobius"/>
    </source>
</evidence>
<feature type="transmembrane region" description="Helical" evidence="9">
    <location>
        <begin position="218"/>
        <end position="238"/>
    </location>
</feature>
<name>A0A834C358_ORYME</name>
<keyword evidence="4" id="KW-0732">Signal</keyword>
<keyword evidence="3 9" id="KW-0812">Transmembrane</keyword>
<sequence>MMLMGSNPDRQREEEMDPPAPSNSGSGPLELSATNKMQRQTNAGAEPPRSNHDSLIQNGTRAGIQTCRSFHRASGPVICGISSVQHPLLGFHPLISAVCCWDRVYLRLRSLLVAVQPSEERDRSAAARQPRAERETRRGSVWDVKAGCWKMTFRGFLSAALVSVCWVFVSATQTPLNSSAPLDAAASTSSTGNSTRGARPSGKIFKDLGVDSSMIQRALYVLIGFTMIGVLYFLIRAVRLKKPAQKKKYGLLSNYDDSVEMEAVESEEDDTLYEARSLRRQEFPPSVPQLNAAFSAVAGLWIDGFLCLDEPRCAS</sequence>
<evidence type="ECO:0000313" key="10">
    <source>
        <dbReference type="EMBL" id="KAF6722007.1"/>
    </source>
</evidence>
<dbReference type="InterPro" id="IPR009565">
    <property type="entry name" value="FAM174-like"/>
</dbReference>
<accession>A0A834C358</accession>
<keyword evidence="7" id="KW-0325">Glycoprotein</keyword>
<protein>
    <submittedName>
        <fullName evidence="10">Putative membrane protein C19orf24</fullName>
    </submittedName>
</protein>
<feature type="transmembrane region" description="Helical" evidence="9">
    <location>
        <begin position="151"/>
        <end position="169"/>
    </location>
</feature>
<dbReference type="Proteomes" id="UP000646548">
    <property type="component" value="Unassembled WGS sequence"/>
</dbReference>
<evidence type="ECO:0000256" key="3">
    <source>
        <dbReference type="ARBA" id="ARBA00022692"/>
    </source>
</evidence>
<feature type="compositionally biased region" description="Polar residues" evidence="8">
    <location>
        <begin position="22"/>
        <end position="43"/>
    </location>
</feature>
<dbReference type="GO" id="GO:0005576">
    <property type="term" value="C:extracellular region"/>
    <property type="evidence" value="ECO:0007669"/>
    <property type="project" value="TreeGrafter"/>
</dbReference>
<evidence type="ECO:0000256" key="1">
    <source>
        <dbReference type="ARBA" id="ARBA00004479"/>
    </source>
</evidence>
<comment type="similarity">
    <text evidence="2">Belongs to the FAM174 family.</text>
</comment>
<feature type="region of interest" description="Disordered" evidence="8">
    <location>
        <begin position="1"/>
        <end position="56"/>
    </location>
</feature>